<keyword evidence="6" id="KW-1185">Reference proteome</keyword>
<dbReference type="Proteomes" id="UP000322899">
    <property type="component" value="Unassembled WGS sequence"/>
</dbReference>
<dbReference type="AlphaFoldDB" id="A0A5A8DV61"/>
<evidence type="ECO:0000313" key="4">
    <source>
        <dbReference type="EMBL" id="KAA0176892.1"/>
    </source>
</evidence>
<gene>
    <name evidence="4" type="ORF">FNF27_01714</name>
    <name evidence="2" type="ORF">FNF29_03880</name>
    <name evidence="3" type="ORF">FNF31_00695</name>
</gene>
<feature type="chain" id="PRO_5036136855" evidence="1">
    <location>
        <begin position="21"/>
        <end position="562"/>
    </location>
</feature>
<feature type="signal peptide" evidence="1">
    <location>
        <begin position="1"/>
        <end position="20"/>
    </location>
</feature>
<dbReference type="EMBL" id="VLTN01000021">
    <property type="protein sequence ID" value="KAA0152314.1"/>
    <property type="molecule type" value="Genomic_DNA"/>
</dbReference>
<evidence type="ECO:0000313" key="6">
    <source>
        <dbReference type="Proteomes" id="UP000323011"/>
    </source>
</evidence>
<dbReference type="EMBL" id="VLTO01000006">
    <property type="protein sequence ID" value="KAA0176892.1"/>
    <property type="molecule type" value="Genomic_DNA"/>
</dbReference>
<evidence type="ECO:0000313" key="3">
    <source>
        <dbReference type="EMBL" id="KAA0167760.1"/>
    </source>
</evidence>
<protein>
    <submittedName>
        <fullName evidence="3">Uncharacterized protein</fullName>
    </submittedName>
</protein>
<accession>A0A5A8DV61</accession>
<dbReference type="Proteomes" id="UP000323011">
    <property type="component" value="Unassembled WGS sequence"/>
</dbReference>
<evidence type="ECO:0000313" key="7">
    <source>
        <dbReference type="Proteomes" id="UP000325113"/>
    </source>
</evidence>
<evidence type="ECO:0000313" key="5">
    <source>
        <dbReference type="Proteomes" id="UP000322899"/>
    </source>
</evidence>
<evidence type="ECO:0000256" key="1">
    <source>
        <dbReference type="SAM" id="SignalP"/>
    </source>
</evidence>
<evidence type="ECO:0000313" key="2">
    <source>
        <dbReference type="EMBL" id="KAA0152314.1"/>
    </source>
</evidence>
<dbReference type="PANTHER" id="PTHR31354">
    <property type="entry name" value="OS01G0793500 PROTEIN"/>
    <property type="match status" value="1"/>
</dbReference>
<proteinExistence type="predicted"/>
<dbReference type="OrthoDB" id="1847654at2759"/>
<dbReference type="EMBL" id="VLTM01000004">
    <property type="protein sequence ID" value="KAA0167760.1"/>
    <property type="molecule type" value="Genomic_DNA"/>
</dbReference>
<name>A0A5A8DV61_CAFRO</name>
<reference evidence="5 6" key="1">
    <citation type="submission" date="2019-07" db="EMBL/GenBank/DDBJ databases">
        <title>Genomes of Cafeteria roenbergensis.</title>
        <authorList>
            <person name="Fischer M.G."/>
            <person name="Hackl T."/>
            <person name="Roman M."/>
        </authorList>
    </citation>
    <scope>NUCLEOTIDE SEQUENCE [LARGE SCALE GENOMIC DNA]</scope>
    <source>
        <strain evidence="2 6">BVI</strain>
        <strain evidence="3 7">Cflag</strain>
        <strain evidence="4 5">E4-10P</strain>
    </source>
</reference>
<organism evidence="3 7">
    <name type="scientific">Cafeteria roenbergensis</name>
    <name type="common">Marine flagellate</name>
    <dbReference type="NCBI Taxonomy" id="33653"/>
    <lineage>
        <taxon>Eukaryota</taxon>
        <taxon>Sar</taxon>
        <taxon>Stramenopiles</taxon>
        <taxon>Bigyra</taxon>
        <taxon>Opalozoa</taxon>
        <taxon>Bicosoecida</taxon>
        <taxon>Cafeteriaceae</taxon>
        <taxon>Cafeteria</taxon>
    </lineage>
</organism>
<keyword evidence="1" id="KW-0732">Signal</keyword>
<dbReference type="PANTHER" id="PTHR31354:SF2">
    <property type="entry name" value="OS01G0793500 PROTEIN"/>
    <property type="match status" value="1"/>
</dbReference>
<comment type="caution">
    <text evidence="3">The sequence shown here is derived from an EMBL/GenBank/DDBJ whole genome shotgun (WGS) entry which is preliminary data.</text>
</comment>
<dbReference type="OMA" id="WIDTVTE"/>
<dbReference type="Proteomes" id="UP000325113">
    <property type="component" value="Unassembled WGS sequence"/>
</dbReference>
<sequence length="562" mass="61718">MRATMIGIAALAALAGVSRAAVCSTRAECEKTRDWIVSATGKPGLGAMMDRAIGSRSDEAWAARPMSNFKDTDKKWCPDASYWELVPATVANVKPGVTAWTGSCFQNMRATMHWSAPDEVTITMSGTNPTELLCGDLYILSTRFEERWVYLEELSPNATVTFGNLNGSRKDDVTNGGVSTLVMPCGLVGSVESLVKTLSLFLGEGQAVFESNMDFLEEKGVLPKGNPAFNTTQAVDASLIKSGDYFAILRLDGLDPMIGFGTGGATGHSTVAVWQGEGADRKLYVVESTDADPIGKVYWPPPYGIIRHEYSEWIKLAEAAEYHVALLPVKPDLVFDEDKFWTWYGTVEGEGYGYSRMLLSFLDTADPQRSLPEPMDDQVEKWLLQMLDTVLPYNASDPHAKVTAYRMLIMGANKRLGTDCYDVACLQAVLAPQNRTLGSVLAMPELDSYTYFGSEEMVCSEFAARVWQHGFGSQLPVFQGSEQTPKDNYQFAIYDPDHFDASNCPVGLHTTPNGNYCQLMGQWNLPLKGYNSIVPYANINNHCESQWPSYNRCPGGGTACQC</sequence>